<dbReference type="EMBL" id="KL250537">
    <property type="protein sequence ID" value="KGB33193.1"/>
    <property type="molecule type" value="Genomic_DNA"/>
</dbReference>
<dbReference type="AlphaFoldDB" id="A0A095BW32"/>
<reference evidence="1" key="1">
    <citation type="journal article" date="2012" name="Nat. Genet.">
        <title>Whole-genome sequence of Schistosoma haematobium.</title>
        <authorList>
            <person name="Young N.D."/>
            <person name="Jex A.R."/>
            <person name="Li B."/>
            <person name="Liu S."/>
            <person name="Yang L."/>
            <person name="Xiong Z."/>
            <person name="Li Y."/>
            <person name="Cantacessi C."/>
            <person name="Hall R.S."/>
            <person name="Xu X."/>
            <person name="Chen F."/>
            <person name="Wu X."/>
            <person name="Zerlotini A."/>
            <person name="Oliveira G."/>
            <person name="Hofmann A."/>
            <person name="Zhang G."/>
            <person name="Fang X."/>
            <person name="Kang Y."/>
            <person name="Campbell B.E."/>
            <person name="Loukas A."/>
            <person name="Ranganathan S."/>
            <person name="Rollinson D."/>
            <person name="Rinaldi G."/>
            <person name="Brindley P.J."/>
            <person name="Yang H."/>
            <person name="Wang J."/>
            <person name="Wang J."/>
            <person name="Gasser R.B."/>
        </authorList>
    </citation>
    <scope>NUCLEOTIDE SEQUENCE [LARGE SCALE GENOMIC DNA]</scope>
</reference>
<dbReference type="STRING" id="6185.A0A095BW32"/>
<evidence type="ECO:0000313" key="1">
    <source>
        <dbReference type="EMBL" id="KGB33193.1"/>
    </source>
</evidence>
<protein>
    <submittedName>
        <fullName evidence="1">Uncharacterized protein</fullName>
    </submittedName>
</protein>
<accession>A0A095BW32</accession>
<organism evidence="1">
    <name type="scientific">Schistosoma haematobium</name>
    <name type="common">Blood fluke</name>
    <dbReference type="NCBI Taxonomy" id="6185"/>
    <lineage>
        <taxon>Eukaryota</taxon>
        <taxon>Metazoa</taxon>
        <taxon>Spiralia</taxon>
        <taxon>Lophotrochozoa</taxon>
        <taxon>Platyhelminthes</taxon>
        <taxon>Trematoda</taxon>
        <taxon>Digenea</taxon>
        <taxon>Strigeidida</taxon>
        <taxon>Schistosomatoidea</taxon>
        <taxon>Schistosomatidae</taxon>
        <taxon>Schistosoma</taxon>
    </lineage>
</organism>
<name>A0A095BW32_SCHHA</name>
<feature type="non-terminal residue" evidence="1">
    <location>
        <position position="1"/>
    </location>
</feature>
<gene>
    <name evidence="1" type="ORF">MS3_01363</name>
</gene>
<sequence length="146" mass="16838">LKFKPYEERLQSFNPYSLEYMRPRGDLLMAYSIVNTSGHPLKHLLKLSSNTNLRGNTQKLGTQHSRTDCRRKFYSLRVVKSWNSLPAELVQATSQESFKRQLDPFLKTKDSTHYDSLISFSSFIVNIPRFLPGGIRDPLPLDTEAC</sequence>
<proteinExistence type="predicted"/>